<dbReference type="EMBL" id="FP929003">
    <property type="protein sequence ID" value="CBK43665.1"/>
    <property type="molecule type" value="Genomic_DNA"/>
</dbReference>
<keyword evidence="2" id="KW-1185">Reference proteome</keyword>
<dbReference type="HOGENOM" id="CLU_2750271_0_0_0"/>
<protein>
    <submittedName>
        <fullName evidence="1">Uncharacterized protein</fullName>
    </submittedName>
</protein>
<dbReference type="STRING" id="330214.NIDE3996"/>
<organism evidence="1 2">
    <name type="scientific">Nitrospira defluvii</name>
    <dbReference type="NCBI Taxonomy" id="330214"/>
    <lineage>
        <taxon>Bacteria</taxon>
        <taxon>Pseudomonadati</taxon>
        <taxon>Nitrospirota</taxon>
        <taxon>Nitrospiria</taxon>
        <taxon>Nitrospirales</taxon>
        <taxon>Nitrospiraceae</taxon>
        <taxon>Nitrospira</taxon>
    </lineage>
</organism>
<sequence>MDQKKIVSAGELEELGILKRRTALRMAQLGMLPHVRFGAKLKGVGFFQEDVIEALKCRLNHAAESRKVVG</sequence>
<evidence type="ECO:0000313" key="2">
    <source>
        <dbReference type="Proteomes" id="UP000001660"/>
    </source>
</evidence>
<name>D8P833_9BACT</name>
<accession>D8P833</accession>
<dbReference type="KEGG" id="nde:NIDE3996"/>
<dbReference type="Proteomes" id="UP000001660">
    <property type="component" value="Chromosome"/>
</dbReference>
<reference evidence="1 2" key="1">
    <citation type="journal article" date="2010" name="Proc. Natl. Acad. Sci. U.S.A.">
        <title>A Nitrospira metagenome illuminates the physiology and evolution of globally important nitrite-oxidizing bacteria.</title>
        <authorList>
            <person name="Lucker S."/>
            <person name="Wagner M."/>
            <person name="Maixner F."/>
            <person name="Pelletier E."/>
            <person name="Koch H."/>
            <person name="Vacherie B."/>
            <person name="Rattei T."/>
            <person name="Sinninghe Damste J."/>
            <person name="Spieck E."/>
            <person name="Le Paslier D."/>
            <person name="Daims H."/>
        </authorList>
    </citation>
    <scope>NUCLEOTIDE SEQUENCE [LARGE SCALE GENOMIC DNA]</scope>
</reference>
<evidence type="ECO:0000313" key="1">
    <source>
        <dbReference type="EMBL" id="CBK43665.1"/>
    </source>
</evidence>
<gene>
    <name evidence="1" type="ORF">NIDE3996</name>
</gene>
<proteinExistence type="predicted"/>
<dbReference type="AlphaFoldDB" id="D8P833"/>